<evidence type="ECO:0000313" key="2">
    <source>
        <dbReference type="EMBL" id="WTO82929.1"/>
    </source>
</evidence>
<sequence>MKLGRIAGVAAASAALVLTVANSAVAADHTMHTGDAWGNVPGVDWSGTGYFNEYGDVVTICDKDADGYAVRMDVRLNDTSGPREYAFSVGGEGNCATKKASMGSTYNLPEGKYIGFRFCRWKNDAESECNGYRFLNDH</sequence>
<keyword evidence="1" id="KW-0732">Signal</keyword>
<reference evidence="2 3" key="1">
    <citation type="submission" date="2022-10" db="EMBL/GenBank/DDBJ databases">
        <title>The complete genomes of actinobacterial strains from the NBC collection.</title>
        <authorList>
            <person name="Joergensen T.S."/>
            <person name="Alvarez Arevalo M."/>
            <person name="Sterndorff E.B."/>
            <person name="Faurdal D."/>
            <person name="Vuksanovic O."/>
            <person name="Mourched A.-S."/>
            <person name="Charusanti P."/>
            <person name="Shaw S."/>
            <person name="Blin K."/>
            <person name="Weber T."/>
        </authorList>
    </citation>
    <scope>NUCLEOTIDE SEQUENCE [LARGE SCALE GENOMIC DNA]</scope>
    <source>
        <strain evidence="2 3">NBC_00206</strain>
    </source>
</reference>
<accession>A0ABZ1ISJ4</accession>
<dbReference type="RefSeq" id="WP_381857863.1">
    <property type="nucleotide sequence ID" value="NZ_CP108125.1"/>
</dbReference>
<evidence type="ECO:0008006" key="4">
    <source>
        <dbReference type="Google" id="ProtNLM"/>
    </source>
</evidence>
<dbReference type="Proteomes" id="UP001622690">
    <property type="component" value="Chromosome"/>
</dbReference>
<evidence type="ECO:0000256" key="1">
    <source>
        <dbReference type="SAM" id="SignalP"/>
    </source>
</evidence>
<feature type="chain" id="PRO_5045781199" description="Secreted protein" evidence="1">
    <location>
        <begin position="27"/>
        <end position="138"/>
    </location>
</feature>
<evidence type="ECO:0000313" key="3">
    <source>
        <dbReference type="Proteomes" id="UP001622690"/>
    </source>
</evidence>
<protein>
    <recommendedName>
        <fullName evidence="4">Secreted protein</fullName>
    </recommendedName>
</protein>
<organism evidence="2 3">
    <name type="scientific">Streptomyces nigra</name>
    <dbReference type="NCBI Taxonomy" id="1827580"/>
    <lineage>
        <taxon>Bacteria</taxon>
        <taxon>Bacillati</taxon>
        <taxon>Actinomycetota</taxon>
        <taxon>Actinomycetes</taxon>
        <taxon>Kitasatosporales</taxon>
        <taxon>Streptomycetaceae</taxon>
        <taxon>Streptomyces</taxon>
    </lineage>
</organism>
<dbReference type="EMBL" id="CP108125">
    <property type="protein sequence ID" value="WTO82929.1"/>
    <property type="molecule type" value="Genomic_DNA"/>
</dbReference>
<name>A0ABZ1ISJ4_9ACTN</name>
<keyword evidence="3" id="KW-1185">Reference proteome</keyword>
<gene>
    <name evidence="2" type="ORF">OHU27_11025</name>
</gene>
<proteinExistence type="predicted"/>
<feature type="signal peptide" evidence="1">
    <location>
        <begin position="1"/>
        <end position="26"/>
    </location>
</feature>